<evidence type="ECO:0000313" key="3">
    <source>
        <dbReference type="Proteomes" id="UP000271603"/>
    </source>
</evidence>
<evidence type="ECO:0000313" key="2">
    <source>
        <dbReference type="EMBL" id="VEA70045.1"/>
    </source>
</evidence>
<feature type="compositionally biased region" description="Basic and acidic residues" evidence="1">
    <location>
        <begin position="1"/>
        <end position="11"/>
    </location>
</feature>
<gene>
    <name evidence="2" type="ORF">NCTC9419_01537</name>
</gene>
<protein>
    <submittedName>
        <fullName evidence="2">Uncharacterized protein</fullName>
    </submittedName>
</protein>
<feature type="region of interest" description="Disordered" evidence="1">
    <location>
        <begin position="45"/>
        <end position="70"/>
    </location>
</feature>
<sequence length="70" mass="8135">MTKQSESKVSDEQQPATGHTRRDVLRLGSLASLGRFWGAERCSACRPPRRRRPTVRQEATRRAVWRRTSR</sequence>
<dbReference type="EMBL" id="LR134155">
    <property type="protein sequence ID" value="VEA70045.1"/>
    <property type="molecule type" value="Genomic_DNA"/>
</dbReference>
<accession>A0A3S4HZE4</accession>
<dbReference type="Proteomes" id="UP000271603">
    <property type="component" value="Chromosome"/>
</dbReference>
<organism evidence="2 3">
    <name type="scientific">Serratia rubidaea</name>
    <name type="common">Serratia marinorubra</name>
    <dbReference type="NCBI Taxonomy" id="61652"/>
    <lineage>
        <taxon>Bacteria</taxon>
        <taxon>Pseudomonadati</taxon>
        <taxon>Pseudomonadota</taxon>
        <taxon>Gammaproteobacteria</taxon>
        <taxon>Enterobacterales</taxon>
        <taxon>Yersiniaceae</taxon>
        <taxon>Serratia</taxon>
    </lineage>
</organism>
<dbReference type="AlphaFoldDB" id="A0A3S4HZE4"/>
<evidence type="ECO:0000256" key="1">
    <source>
        <dbReference type="SAM" id="MobiDB-lite"/>
    </source>
</evidence>
<proteinExistence type="predicted"/>
<feature type="region of interest" description="Disordered" evidence="1">
    <location>
        <begin position="1"/>
        <end position="25"/>
    </location>
</feature>
<name>A0A3S4HZE4_SERRU</name>
<reference evidence="2 3" key="1">
    <citation type="submission" date="2018-12" db="EMBL/GenBank/DDBJ databases">
        <authorList>
            <consortium name="Pathogen Informatics"/>
        </authorList>
    </citation>
    <scope>NUCLEOTIDE SEQUENCE [LARGE SCALE GENOMIC DNA]</scope>
    <source>
        <strain evidence="2 3">NCTC9419</strain>
    </source>
</reference>